<accession>A0A0C3PES4</accession>
<gene>
    <name evidence="1" type="ORF">M404DRAFT_998985</name>
</gene>
<dbReference type="InParanoid" id="A0A0C3PES4"/>
<organism evidence="1 2">
    <name type="scientific">Pisolithus tinctorius Marx 270</name>
    <dbReference type="NCBI Taxonomy" id="870435"/>
    <lineage>
        <taxon>Eukaryota</taxon>
        <taxon>Fungi</taxon>
        <taxon>Dikarya</taxon>
        <taxon>Basidiomycota</taxon>
        <taxon>Agaricomycotina</taxon>
        <taxon>Agaricomycetes</taxon>
        <taxon>Agaricomycetidae</taxon>
        <taxon>Boletales</taxon>
        <taxon>Sclerodermatineae</taxon>
        <taxon>Pisolithaceae</taxon>
        <taxon>Pisolithus</taxon>
    </lineage>
</organism>
<proteinExistence type="predicted"/>
<dbReference type="HOGENOM" id="CLU_2723209_0_0_1"/>
<dbReference type="EMBL" id="KN831963">
    <property type="protein sequence ID" value="KIO06349.1"/>
    <property type="molecule type" value="Genomic_DNA"/>
</dbReference>
<keyword evidence="2" id="KW-1185">Reference proteome</keyword>
<protein>
    <submittedName>
        <fullName evidence="1">Uncharacterized protein</fullName>
    </submittedName>
</protein>
<dbReference type="Proteomes" id="UP000054217">
    <property type="component" value="Unassembled WGS sequence"/>
</dbReference>
<evidence type="ECO:0000313" key="1">
    <source>
        <dbReference type="EMBL" id="KIO06349.1"/>
    </source>
</evidence>
<evidence type="ECO:0000313" key="2">
    <source>
        <dbReference type="Proteomes" id="UP000054217"/>
    </source>
</evidence>
<name>A0A0C3PES4_PISTI</name>
<dbReference type="AlphaFoldDB" id="A0A0C3PES4"/>
<reference evidence="2" key="2">
    <citation type="submission" date="2015-01" db="EMBL/GenBank/DDBJ databases">
        <title>Evolutionary Origins and Diversification of the Mycorrhizal Mutualists.</title>
        <authorList>
            <consortium name="DOE Joint Genome Institute"/>
            <consortium name="Mycorrhizal Genomics Consortium"/>
            <person name="Kohler A."/>
            <person name="Kuo A."/>
            <person name="Nagy L.G."/>
            <person name="Floudas D."/>
            <person name="Copeland A."/>
            <person name="Barry K.W."/>
            <person name="Cichocki N."/>
            <person name="Veneault-Fourrey C."/>
            <person name="LaButti K."/>
            <person name="Lindquist E.A."/>
            <person name="Lipzen A."/>
            <person name="Lundell T."/>
            <person name="Morin E."/>
            <person name="Murat C."/>
            <person name="Riley R."/>
            <person name="Ohm R."/>
            <person name="Sun H."/>
            <person name="Tunlid A."/>
            <person name="Henrissat B."/>
            <person name="Grigoriev I.V."/>
            <person name="Hibbett D.S."/>
            <person name="Martin F."/>
        </authorList>
    </citation>
    <scope>NUCLEOTIDE SEQUENCE [LARGE SCALE GENOMIC DNA]</scope>
    <source>
        <strain evidence="2">Marx 270</strain>
    </source>
</reference>
<sequence length="72" mass="8069">MVMINNEVRRSAQGCHCEPDESDVVEPLVMVWNGGAGGQWTADPITRPGYCQYLNHKNIYFPSRPGLRTTGF</sequence>
<reference evidence="1 2" key="1">
    <citation type="submission" date="2014-04" db="EMBL/GenBank/DDBJ databases">
        <authorList>
            <consortium name="DOE Joint Genome Institute"/>
            <person name="Kuo A."/>
            <person name="Kohler A."/>
            <person name="Costa M.D."/>
            <person name="Nagy L.G."/>
            <person name="Floudas D."/>
            <person name="Copeland A."/>
            <person name="Barry K.W."/>
            <person name="Cichocki N."/>
            <person name="Veneault-Fourrey C."/>
            <person name="LaButti K."/>
            <person name="Lindquist E.A."/>
            <person name="Lipzen A."/>
            <person name="Lundell T."/>
            <person name="Morin E."/>
            <person name="Murat C."/>
            <person name="Sun H."/>
            <person name="Tunlid A."/>
            <person name="Henrissat B."/>
            <person name="Grigoriev I.V."/>
            <person name="Hibbett D.S."/>
            <person name="Martin F."/>
            <person name="Nordberg H.P."/>
            <person name="Cantor M.N."/>
            <person name="Hua S.X."/>
        </authorList>
    </citation>
    <scope>NUCLEOTIDE SEQUENCE [LARGE SCALE GENOMIC DNA]</scope>
    <source>
        <strain evidence="1 2">Marx 270</strain>
    </source>
</reference>